<evidence type="ECO:0000256" key="1">
    <source>
        <dbReference type="ARBA" id="ARBA00004635"/>
    </source>
</evidence>
<dbReference type="AlphaFoldDB" id="A0A267MI64"/>
<dbReference type="GO" id="GO:0009847">
    <property type="term" value="P:spore germination"/>
    <property type="evidence" value="ECO:0007669"/>
    <property type="project" value="InterPro"/>
</dbReference>
<evidence type="ECO:0000256" key="3">
    <source>
        <dbReference type="ARBA" id="ARBA00022544"/>
    </source>
</evidence>
<keyword evidence="6" id="KW-0564">Palmitate</keyword>
<evidence type="ECO:0000256" key="4">
    <source>
        <dbReference type="ARBA" id="ARBA00022729"/>
    </source>
</evidence>
<evidence type="ECO:0000313" key="10">
    <source>
        <dbReference type="EMBL" id="PAB59137.1"/>
    </source>
</evidence>
<dbReference type="InterPro" id="IPR046953">
    <property type="entry name" value="Spore_GerAC-like_C"/>
</dbReference>
<comment type="subcellular location">
    <subcellularLocation>
        <location evidence="1">Membrane</location>
        <topology evidence="1">Lipid-anchor</topology>
    </subcellularLocation>
</comment>
<dbReference type="Proteomes" id="UP000216024">
    <property type="component" value="Unassembled WGS sequence"/>
</dbReference>
<dbReference type="GO" id="GO:0016020">
    <property type="term" value="C:membrane"/>
    <property type="evidence" value="ECO:0007669"/>
    <property type="project" value="UniProtKB-SubCell"/>
</dbReference>
<dbReference type="EMBL" id="NIBG01000009">
    <property type="protein sequence ID" value="PAB59137.1"/>
    <property type="molecule type" value="Genomic_DNA"/>
</dbReference>
<proteinExistence type="inferred from homology"/>
<feature type="domain" description="Spore germination GerAC-like C-terminal" evidence="8">
    <location>
        <begin position="201"/>
        <end position="362"/>
    </location>
</feature>
<dbReference type="OrthoDB" id="1949745at2"/>
<comment type="caution">
    <text evidence="10">The sequence shown here is derived from an EMBL/GenBank/DDBJ whole genome shotgun (WGS) entry which is preliminary data.</text>
</comment>
<keyword evidence="5" id="KW-0472">Membrane</keyword>
<dbReference type="PANTHER" id="PTHR35789:SF1">
    <property type="entry name" value="SPORE GERMINATION PROTEIN B3"/>
    <property type="match status" value="1"/>
</dbReference>
<keyword evidence="4" id="KW-0732">Signal</keyword>
<gene>
    <name evidence="10" type="ORF">CCE28_11505</name>
</gene>
<dbReference type="PANTHER" id="PTHR35789">
    <property type="entry name" value="SPORE GERMINATION PROTEIN B3"/>
    <property type="match status" value="1"/>
</dbReference>
<comment type="similarity">
    <text evidence="2">Belongs to the GerABKC lipoprotein family.</text>
</comment>
<keyword evidence="3" id="KW-0309">Germination</keyword>
<reference evidence="10 11" key="1">
    <citation type="submission" date="2017-06" db="EMBL/GenBank/DDBJ databases">
        <title>Draft genome sequence of anaerobic fermentative bacterium Anaeromicrobium sediminis DY2726D isolated from West Pacific Ocean sediments.</title>
        <authorList>
            <person name="Zeng X."/>
        </authorList>
    </citation>
    <scope>NUCLEOTIDE SEQUENCE [LARGE SCALE GENOMIC DNA]</scope>
    <source>
        <strain evidence="10 11">DY2726D</strain>
    </source>
</reference>
<name>A0A267MI64_9FIRM</name>
<protein>
    <submittedName>
        <fullName evidence="10">Uncharacterized protein</fullName>
    </submittedName>
</protein>
<organism evidence="10 11">
    <name type="scientific">Anaeromicrobium sediminis</name>
    <dbReference type="NCBI Taxonomy" id="1478221"/>
    <lineage>
        <taxon>Bacteria</taxon>
        <taxon>Bacillati</taxon>
        <taxon>Bacillota</taxon>
        <taxon>Clostridia</taxon>
        <taxon>Peptostreptococcales</taxon>
        <taxon>Thermotaleaceae</taxon>
        <taxon>Anaeromicrobium</taxon>
    </lineage>
</organism>
<accession>A0A267MI64</accession>
<dbReference type="PROSITE" id="PS51257">
    <property type="entry name" value="PROKAR_LIPOPROTEIN"/>
    <property type="match status" value="1"/>
</dbReference>
<evidence type="ECO:0000256" key="7">
    <source>
        <dbReference type="ARBA" id="ARBA00023288"/>
    </source>
</evidence>
<keyword evidence="11" id="KW-1185">Reference proteome</keyword>
<dbReference type="Gene3D" id="3.30.300.210">
    <property type="entry name" value="Nutrient germinant receptor protein C, domain 3"/>
    <property type="match status" value="1"/>
</dbReference>
<feature type="domain" description="Spore germination protein N-terminal" evidence="9">
    <location>
        <begin position="25"/>
        <end position="193"/>
    </location>
</feature>
<sequence length="371" mass="42594">MNLLKKIKASIIIIISCIFLCSCYDEEPIENLSIVTGFGYDIEKNDMKFVDPAEFLVIKTKEEAGSMVLVGEGSTMYSIVENRVTKQSKTIIFGTEIVYIISEERAKFGIKDVVDDLLRSPELNINAMIVICKGKCEDYFSLKPETGTMSEQLFEMLKFSYEGNFYSKNNSVNDFLLMYHQQGRQVYLPYIEIINGKPQLTGAAVFNKDKMIKKISLKDTKLINLLRSSGGEGYIYISLDNPLKYLDIQGENKIKVKVSTEDNHLKYDIFVNISADLKIDTLYEKELTRKQISKIEKLFEDKLQKDLNKEVKKIQEEYGVDCLDLGKYAIAKYGRDSGYDSYKYFSSAYINVHLKVNIKSIGRIYRSHIED</sequence>
<evidence type="ECO:0000313" key="11">
    <source>
        <dbReference type="Proteomes" id="UP000216024"/>
    </source>
</evidence>
<dbReference type="Pfam" id="PF25198">
    <property type="entry name" value="Spore_GerAC_N"/>
    <property type="match status" value="1"/>
</dbReference>
<evidence type="ECO:0000259" key="8">
    <source>
        <dbReference type="Pfam" id="PF05504"/>
    </source>
</evidence>
<evidence type="ECO:0000256" key="5">
    <source>
        <dbReference type="ARBA" id="ARBA00023136"/>
    </source>
</evidence>
<dbReference type="Pfam" id="PF05504">
    <property type="entry name" value="Spore_GerAC"/>
    <property type="match status" value="1"/>
</dbReference>
<dbReference type="InterPro" id="IPR038501">
    <property type="entry name" value="Spore_GerAC_C_sf"/>
</dbReference>
<dbReference type="InterPro" id="IPR008844">
    <property type="entry name" value="Spore_GerAC-like"/>
</dbReference>
<dbReference type="RefSeq" id="WP_095133867.1">
    <property type="nucleotide sequence ID" value="NZ_NIBG01000009.1"/>
</dbReference>
<evidence type="ECO:0000256" key="6">
    <source>
        <dbReference type="ARBA" id="ARBA00023139"/>
    </source>
</evidence>
<keyword evidence="7" id="KW-0449">Lipoprotein</keyword>
<dbReference type="NCBIfam" id="TIGR02887">
    <property type="entry name" value="spore_ger_x_C"/>
    <property type="match status" value="1"/>
</dbReference>
<evidence type="ECO:0000259" key="9">
    <source>
        <dbReference type="Pfam" id="PF25198"/>
    </source>
</evidence>
<dbReference type="InterPro" id="IPR057336">
    <property type="entry name" value="GerAC_N"/>
</dbReference>
<evidence type="ECO:0000256" key="2">
    <source>
        <dbReference type="ARBA" id="ARBA00007886"/>
    </source>
</evidence>